<proteinExistence type="predicted"/>
<dbReference type="EMBL" id="BSNG01000004">
    <property type="protein sequence ID" value="GLQ12439.1"/>
    <property type="molecule type" value="Genomic_DNA"/>
</dbReference>
<comment type="caution">
    <text evidence="1">The sequence shown here is derived from an EMBL/GenBank/DDBJ whole genome shotgun (WGS) entry which is preliminary data.</text>
</comment>
<reference evidence="1" key="2">
    <citation type="submission" date="2023-01" db="EMBL/GenBank/DDBJ databases">
        <title>Draft genome sequence of Devosia yakushimensis strain NBRC 103855.</title>
        <authorList>
            <person name="Sun Q."/>
            <person name="Mori K."/>
        </authorList>
    </citation>
    <scope>NUCLEOTIDE SEQUENCE</scope>
    <source>
        <strain evidence="1">NBRC 103855</strain>
    </source>
</reference>
<name>A0ABQ5UK26_9HYPH</name>
<dbReference type="Proteomes" id="UP001161406">
    <property type="component" value="Unassembled WGS sequence"/>
</dbReference>
<organism evidence="1 2">
    <name type="scientific">Devosia yakushimensis</name>
    <dbReference type="NCBI Taxonomy" id="470028"/>
    <lineage>
        <taxon>Bacteria</taxon>
        <taxon>Pseudomonadati</taxon>
        <taxon>Pseudomonadota</taxon>
        <taxon>Alphaproteobacteria</taxon>
        <taxon>Hyphomicrobiales</taxon>
        <taxon>Devosiaceae</taxon>
        <taxon>Devosia</taxon>
    </lineage>
</organism>
<sequence length="167" mass="18423">MKLFHLSENPAIAHFAPRPSDYTAKPVVWAIDAAKRPNYLLPRDCPRVCFRAGSTSSADHRAQFLGTDRAVIAVEAAWWARIRTTTLFDYAMPPASFRLQDESAGYWVAEAPVTPLGMEEIPDLPTAIAMEDATLRVLPSLWALHDAVAASSLVFSMIRMRNAGPRG</sequence>
<keyword evidence="2" id="KW-1185">Reference proteome</keyword>
<protein>
    <submittedName>
        <fullName evidence="1">Uncharacterized protein</fullName>
    </submittedName>
</protein>
<dbReference type="Pfam" id="PF21820">
    <property type="entry name" value="DUF6886"/>
    <property type="match status" value="1"/>
</dbReference>
<gene>
    <name evidence="1" type="ORF">GCM10007913_43720</name>
</gene>
<evidence type="ECO:0000313" key="1">
    <source>
        <dbReference type="EMBL" id="GLQ12439.1"/>
    </source>
</evidence>
<evidence type="ECO:0000313" key="2">
    <source>
        <dbReference type="Proteomes" id="UP001161406"/>
    </source>
</evidence>
<dbReference type="RefSeq" id="WP_284394429.1">
    <property type="nucleotide sequence ID" value="NZ_BSNG01000004.1"/>
</dbReference>
<accession>A0ABQ5UK26</accession>
<reference evidence="1" key="1">
    <citation type="journal article" date="2014" name="Int. J. Syst. Evol. Microbiol.">
        <title>Complete genome of a new Firmicutes species belonging to the dominant human colonic microbiota ('Ruminococcus bicirculans') reveals two chromosomes and a selective capacity to utilize plant glucans.</title>
        <authorList>
            <consortium name="NISC Comparative Sequencing Program"/>
            <person name="Wegmann U."/>
            <person name="Louis P."/>
            <person name="Goesmann A."/>
            <person name="Henrissat B."/>
            <person name="Duncan S.H."/>
            <person name="Flint H.J."/>
        </authorList>
    </citation>
    <scope>NUCLEOTIDE SEQUENCE</scope>
    <source>
        <strain evidence="1">NBRC 103855</strain>
    </source>
</reference>
<dbReference type="InterPro" id="IPR049253">
    <property type="entry name" value="DUF6886"/>
</dbReference>